<reference evidence="3" key="1">
    <citation type="journal article" date="2019" name="Int. J. Syst. Evol. Microbiol.">
        <title>The Global Catalogue of Microorganisms (GCM) 10K type strain sequencing project: providing services to taxonomists for standard genome sequencing and annotation.</title>
        <authorList>
            <consortium name="The Broad Institute Genomics Platform"/>
            <consortium name="The Broad Institute Genome Sequencing Center for Infectious Disease"/>
            <person name="Wu L."/>
            <person name="Ma J."/>
        </authorList>
    </citation>
    <scope>NUCLEOTIDE SEQUENCE [LARGE SCALE GENOMIC DNA]</scope>
    <source>
        <strain evidence="3">JCM 15313</strain>
    </source>
</reference>
<gene>
    <name evidence="2" type="ORF">GCM10009799_46660</name>
</gene>
<sequence>MLGGVATASPASGVERAWQENGRPVTALRPFDAAMKMFMQERNIPAGQLAVTRHNRLVLARSYAWTDDTVEACRLGPTSLFRIASLSKPVTGVAANVLVQRGDLDLDARLTDLVDMAPVPGETADPRLDQITVRRLLQHLGGWDSDISGDITLEDVAAAEALGASLPVGIDQVVRYGAGRPLDHDPGTTYAYSNYGYMLLGEIVESIAGVPYDLFVQRNVLAPLGITRMRLARTLREHRAPTEVRYFSQRTGSTVMDDSGAQVAAPYGTFRLESRAAIGSWLSSAVDMVRFASLYGTDTVLGFEAKERTFSEPETGHEPGGWYYGLGWFVVPGGTGEPGFRAFHAGLYPGTATYLTRNPDATTFAALFNQSDDPSGLDYQVIIDLLHQAAEQVSNWPDHDLYDEYFPSPWT</sequence>
<protein>
    <recommendedName>
        <fullName evidence="1">Beta-lactamase-related domain-containing protein</fullName>
    </recommendedName>
</protein>
<dbReference type="Proteomes" id="UP001501585">
    <property type="component" value="Unassembled WGS sequence"/>
</dbReference>
<evidence type="ECO:0000313" key="2">
    <source>
        <dbReference type="EMBL" id="GAA2012981.1"/>
    </source>
</evidence>
<dbReference type="PANTHER" id="PTHR46825:SF9">
    <property type="entry name" value="BETA-LACTAMASE-RELATED DOMAIN-CONTAINING PROTEIN"/>
    <property type="match status" value="1"/>
</dbReference>
<evidence type="ECO:0000313" key="3">
    <source>
        <dbReference type="Proteomes" id="UP001501585"/>
    </source>
</evidence>
<name>A0ABP5F3W5_9ACTN</name>
<dbReference type="EMBL" id="BAAAPC010000025">
    <property type="protein sequence ID" value="GAA2012981.1"/>
    <property type="molecule type" value="Genomic_DNA"/>
</dbReference>
<dbReference type="InterPro" id="IPR001466">
    <property type="entry name" value="Beta-lactam-related"/>
</dbReference>
<dbReference type="InterPro" id="IPR050491">
    <property type="entry name" value="AmpC-like"/>
</dbReference>
<dbReference type="Pfam" id="PF00144">
    <property type="entry name" value="Beta-lactamase"/>
    <property type="match status" value="1"/>
</dbReference>
<dbReference type="SUPFAM" id="SSF56601">
    <property type="entry name" value="beta-lactamase/transpeptidase-like"/>
    <property type="match status" value="1"/>
</dbReference>
<proteinExistence type="predicted"/>
<dbReference type="Gene3D" id="3.40.710.10">
    <property type="entry name" value="DD-peptidase/beta-lactamase superfamily"/>
    <property type="match status" value="1"/>
</dbReference>
<dbReference type="PANTHER" id="PTHR46825">
    <property type="entry name" value="D-ALANYL-D-ALANINE-CARBOXYPEPTIDASE/ENDOPEPTIDASE AMPH"/>
    <property type="match status" value="1"/>
</dbReference>
<comment type="caution">
    <text evidence="2">The sequence shown here is derived from an EMBL/GenBank/DDBJ whole genome shotgun (WGS) entry which is preliminary data.</text>
</comment>
<feature type="domain" description="Beta-lactamase-related" evidence="1">
    <location>
        <begin position="31"/>
        <end position="374"/>
    </location>
</feature>
<dbReference type="InterPro" id="IPR012338">
    <property type="entry name" value="Beta-lactam/transpept-like"/>
</dbReference>
<accession>A0ABP5F3W5</accession>
<keyword evidence="3" id="KW-1185">Reference proteome</keyword>
<organism evidence="2 3">
    <name type="scientific">Nocardiopsis rhodophaea</name>
    <dbReference type="NCBI Taxonomy" id="280238"/>
    <lineage>
        <taxon>Bacteria</taxon>
        <taxon>Bacillati</taxon>
        <taxon>Actinomycetota</taxon>
        <taxon>Actinomycetes</taxon>
        <taxon>Streptosporangiales</taxon>
        <taxon>Nocardiopsidaceae</taxon>
        <taxon>Nocardiopsis</taxon>
    </lineage>
</organism>
<evidence type="ECO:0000259" key="1">
    <source>
        <dbReference type="Pfam" id="PF00144"/>
    </source>
</evidence>